<protein>
    <submittedName>
        <fullName evidence="2">Uncharacterized protein</fullName>
    </submittedName>
</protein>
<accession>A0A9P6D3Q0</accession>
<comment type="caution">
    <text evidence="2">The sequence shown here is derived from an EMBL/GenBank/DDBJ whole genome shotgun (WGS) entry which is preliminary data.</text>
</comment>
<feature type="compositionally biased region" description="Basic residues" evidence="1">
    <location>
        <begin position="44"/>
        <end position="58"/>
    </location>
</feature>
<organism evidence="2 3">
    <name type="scientific">Pholiota conissans</name>
    <dbReference type="NCBI Taxonomy" id="109636"/>
    <lineage>
        <taxon>Eukaryota</taxon>
        <taxon>Fungi</taxon>
        <taxon>Dikarya</taxon>
        <taxon>Basidiomycota</taxon>
        <taxon>Agaricomycotina</taxon>
        <taxon>Agaricomycetes</taxon>
        <taxon>Agaricomycetidae</taxon>
        <taxon>Agaricales</taxon>
        <taxon>Agaricineae</taxon>
        <taxon>Strophariaceae</taxon>
        <taxon>Pholiota</taxon>
    </lineage>
</organism>
<name>A0A9P6D3Q0_9AGAR</name>
<feature type="compositionally biased region" description="Basic and acidic residues" evidence="1">
    <location>
        <begin position="27"/>
        <end position="43"/>
    </location>
</feature>
<sequence length="178" mass="19654">MTLGLADGMAKDRGLGGWNLYLGVHAHERTGARSKEREKEKKGRTCRAYRYRKQKKKGKGDDGLQQPPPYKTQIMTEERQPPTNSKQSLSHRVLIQGARRSHNRNQKPKGQKKVRSPVVQQTYPHPTAKDGRARAAVAEEFSGMIERSVGRSRGVRGCVGAAGLTGIGIGLDVDDKTP</sequence>
<proteinExistence type="predicted"/>
<feature type="region of interest" description="Disordered" evidence="1">
    <location>
        <begin position="27"/>
        <end position="133"/>
    </location>
</feature>
<feature type="compositionally biased region" description="Basic residues" evidence="1">
    <location>
        <begin position="99"/>
        <end position="115"/>
    </location>
</feature>
<dbReference type="Proteomes" id="UP000807469">
    <property type="component" value="Unassembled WGS sequence"/>
</dbReference>
<reference evidence="2" key="1">
    <citation type="submission" date="2020-11" db="EMBL/GenBank/DDBJ databases">
        <authorList>
            <consortium name="DOE Joint Genome Institute"/>
            <person name="Ahrendt S."/>
            <person name="Riley R."/>
            <person name="Andreopoulos W."/>
            <person name="Labutti K."/>
            <person name="Pangilinan J."/>
            <person name="Ruiz-Duenas F.J."/>
            <person name="Barrasa J.M."/>
            <person name="Sanchez-Garcia M."/>
            <person name="Camarero S."/>
            <person name="Miyauchi S."/>
            <person name="Serrano A."/>
            <person name="Linde D."/>
            <person name="Babiker R."/>
            <person name="Drula E."/>
            <person name="Ayuso-Fernandez I."/>
            <person name="Pacheco R."/>
            <person name="Padilla G."/>
            <person name="Ferreira P."/>
            <person name="Barriuso J."/>
            <person name="Kellner H."/>
            <person name="Castanera R."/>
            <person name="Alfaro M."/>
            <person name="Ramirez L."/>
            <person name="Pisabarro A.G."/>
            <person name="Kuo A."/>
            <person name="Tritt A."/>
            <person name="Lipzen A."/>
            <person name="He G."/>
            <person name="Yan M."/>
            <person name="Ng V."/>
            <person name="Cullen D."/>
            <person name="Martin F."/>
            <person name="Rosso M.-N."/>
            <person name="Henrissat B."/>
            <person name="Hibbett D."/>
            <person name="Martinez A.T."/>
            <person name="Grigoriev I.V."/>
        </authorList>
    </citation>
    <scope>NUCLEOTIDE SEQUENCE</scope>
    <source>
        <strain evidence="2">CIRM-BRFM 674</strain>
    </source>
</reference>
<dbReference type="EMBL" id="MU155167">
    <property type="protein sequence ID" value="KAF9482320.1"/>
    <property type="molecule type" value="Genomic_DNA"/>
</dbReference>
<evidence type="ECO:0000256" key="1">
    <source>
        <dbReference type="SAM" id="MobiDB-lite"/>
    </source>
</evidence>
<feature type="compositionally biased region" description="Polar residues" evidence="1">
    <location>
        <begin position="81"/>
        <end position="90"/>
    </location>
</feature>
<keyword evidence="3" id="KW-1185">Reference proteome</keyword>
<dbReference type="AlphaFoldDB" id="A0A9P6D3Q0"/>
<evidence type="ECO:0000313" key="2">
    <source>
        <dbReference type="EMBL" id="KAF9482320.1"/>
    </source>
</evidence>
<gene>
    <name evidence="2" type="ORF">BDN70DRAFT_892675</name>
</gene>
<evidence type="ECO:0000313" key="3">
    <source>
        <dbReference type="Proteomes" id="UP000807469"/>
    </source>
</evidence>